<evidence type="ECO:0000259" key="2">
    <source>
        <dbReference type="SMART" id="SM00849"/>
    </source>
</evidence>
<dbReference type="Gene3D" id="1.10.10.10">
    <property type="entry name" value="Winged helix-like DNA-binding domain superfamily/Winged helix DNA-binding domain"/>
    <property type="match status" value="1"/>
</dbReference>
<dbReference type="STRING" id="156980.SAMN04489745_1651"/>
<reference evidence="3 4" key="1">
    <citation type="submission" date="2016-10" db="EMBL/GenBank/DDBJ databases">
        <authorList>
            <person name="de Groot N.N."/>
        </authorList>
    </citation>
    <scope>NUCLEOTIDE SEQUENCE [LARGE SCALE GENOMIC DNA]</scope>
    <source>
        <strain evidence="3 4">DSM 10495</strain>
    </source>
</reference>
<dbReference type="Proteomes" id="UP000182652">
    <property type="component" value="Unassembled WGS sequence"/>
</dbReference>
<accession>A0A1H4NGF9</accession>
<dbReference type="InterPro" id="IPR050662">
    <property type="entry name" value="Sec-metab_biosynth-thioest"/>
</dbReference>
<dbReference type="PANTHER" id="PTHR23131:SF0">
    <property type="entry name" value="ENDORIBONUCLEASE LACTB2"/>
    <property type="match status" value="1"/>
</dbReference>
<dbReference type="PANTHER" id="PTHR23131">
    <property type="entry name" value="ENDORIBONUCLEASE LACTB2"/>
    <property type="match status" value="1"/>
</dbReference>
<evidence type="ECO:0000256" key="1">
    <source>
        <dbReference type="SAM" id="MobiDB-lite"/>
    </source>
</evidence>
<name>A0A1H4NGF9_9MICC</name>
<dbReference type="EMBL" id="FNSN01000003">
    <property type="protein sequence ID" value="SEB93958.1"/>
    <property type="molecule type" value="Genomic_DNA"/>
</dbReference>
<organism evidence="3 4">
    <name type="scientific">Arthrobacter woluwensis</name>
    <dbReference type="NCBI Taxonomy" id="156980"/>
    <lineage>
        <taxon>Bacteria</taxon>
        <taxon>Bacillati</taxon>
        <taxon>Actinomycetota</taxon>
        <taxon>Actinomycetes</taxon>
        <taxon>Micrococcales</taxon>
        <taxon>Micrococcaceae</taxon>
        <taxon>Arthrobacter</taxon>
    </lineage>
</organism>
<dbReference type="InterPro" id="IPR001279">
    <property type="entry name" value="Metallo-B-lactamas"/>
</dbReference>
<proteinExistence type="predicted"/>
<dbReference type="SMART" id="SM00849">
    <property type="entry name" value="Lactamase_B"/>
    <property type="match status" value="1"/>
</dbReference>
<dbReference type="CDD" id="cd16278">
    <property type="entry name" value="metallo-hydrolase-like_MBL-fold"/>
    <property type="match status" value="1"/>
</dbReference>
<protein>
    <submittedName>
        <fullName evidence="3">Glyoxylase, beta-lactamase superfamily II</fullName>
    </submittedName>
</protein>
<dbReference type="InterPro" id="IPR036388">
    <property type="entry name" value="WH-like_DNA-bd_sf"/>
</dbReference>
<feature type="domain" description="Metallo-beta-lactamase" evidence="2">
    <location>
        <begin position="63"/>
        <end position="232"/>
    </location>
</feature>
<sequence>MPDTTPDAVSPVSEPQTGSPAPGRPSPAEVPLPAELLSGVLTDAGPGFRVLLAPNPGPMSLRGTQSYVIGPDGACVVVDPGPEDETHLAALAALRPVLILVTHRHADHTAGIDRLREMTGAPVRAASPDFCRAAGPLLDGETLRVGDLEIRVIATPGHTSDSLCFHVLGVRAPGEDGGQEGGGLLSGDTILGAGTTMLDHPDGTVADYLASLGKLAALAEDAGAPVTLFPAHGGLGGDLGVVVREYREHRLSRLGEVRRAVAAVGDDVDAVTAAVYPDVPDGVRRAARLSVEAQLRYLRDSRDD</sequence>
<evidence type="ECO:0000313" key="3">
    <source>
        <dbReference type="EMBL" id="SEB93958.1"/>
    </source>
</evidence>
<dbReference type="Gene3D" id="3.60.15.10">
    <property type="entry name" value="Ribonuclease Z/Hydroxyacylglutathione hydrolase-like"/>
    <property type="match status" value="1"/>
</dbReference>
<dbReference type="SUPFAM" id="SSF56281">
    <property type="entry name" value="Metallo-hydrolase/oxidoreductase"/>
    <property type="match status" value="1"/>
</dbReference>
<gene>
    <name evidence="3" type="ORF">SAMN04489745_1651</name>
</gene>
<feature type="region of interest" description="Disordered" evidence="1">
    <location>
        <begin position="1"/>
        <end position="31"/>
    </location>
</feature>
<keyword evidence="4" id="KW-1185">Reference proteome</keyword>
<dbReference type="Pfam" id="PF00753">
    <property type="entry name" value="Lactamase_B"/>
    <property type="match status" value="1"/>
</dbReference>
<evidence type="ECO:0000313" key="4">
    <source>
        <dbReference type="Proteomes" id="UP000182652"/>
    </source>
</evidence>
<dbReference type="AlphaFoldDB" id="A0A1H4NGF9"/>
<dbReference type="InterPro" id="IPR036866">
    <property type="entry name" value="RibonucZ/Hydroxyglut_hydro"/>
</dbReference>